<dbReference type="Proteomes" id="UP000236161">
    <property type="component" value="Unassembled WGS sequence"/>
</dbReference>
<feature type="region of interest" description="Disordered" evidence="1">
    <location>
        <begin position="105"/>
        <end position="224"/>
    </location>
</feature>
<gene>
    <name evidence="2" type="ORF">AXF42_Ash014841</name>
</gene>
<sequence length="257" mass="27098">MKCSIHRSDPGAGVCAFCLHERLSTLAASITTDPSLEIGSIQKPSLPGSPRKSCRESSIPAAGARIAGNFSLSSPSLINNVESLKSSRNPASCLSALIRCRRMKIDSNTSPQGSPEAVEAARGRARKPRVPPPSGRGMSPAARGAMELRSPDVGNAKEASPSRWLSTPSPLRQKARTAATTTPNYNGQKNRNPQSVSGISLFLSPMVRPSSGNRRSRTPAEATNWSELRAGAGAGAGVPSFLVPSRSRKLADFGKVW</sequence>
<reference evidence="2 3" key="1">
    <citation type="journal article" date="2017" name="Nature">
        <title>The Apostasia genome and the evolution of orchids.</title>
        <authorList>
            <person name="Zhang G.Q."/>
            <person name="Liu K.W."/>
            <person name="Li Z."/>
            <person name="Lohaus R."/>
            <person name="Hsiao Y.Y."/>
            <person name="Niu S.C."/>
            <person name="Wang J.Y."/>
            <person name="Lin Y.C."/>
            <person name="Xu Q."/>
            <person name="Chen L.J."/>
            <person name="Yoshida K."/>
            <person name="Fujiwara S."/>
            <person name="Wang Z.W."/>
            <person name="Zhang Y.Q."/>
            <person name="Mitsuda N."/>
            <person name="Wang M."/>
            <person name="Liu G.H."/>
            <person name="Pecoraro L."/>
            <person name="Huang H.X."/>
            <person name="Xiao X.J."/>
            <person name="Lin M."/>
            <person name="Wu X.Y."/>
            <person name="Wu W.L."/>
            <person name="Chen Y.Y."/>
            <person name="Chang S.B."/>
            <person name="Sakamoto S."/>
            <person name="Ohme-Takagi M."/>
            <person name="Yagi M."/>
            <person name="Zeng S.J."/>
            <person name="Shen C.Y."/>
            <person name="Yeh C.M."/>
            <person name="Luo Y.B."/>
            <person name="Tsai W.C."/>
            <person name="Van de Peer Y."/>
            <person name="Liu Z.J."/>
        </authorList>
    </citation>
    <scope>NUCLEOTIDE SEQUENCE [LARGE SCALE GENOMIC DNA]</scope>
    <source>
        <strain evidence="3">cv. Shenzhen</strain>
        <tissue evidence="2">Stem</tissue>
    </source>
</reference>
<dbReference type="PANTHER" id="PTHR35486">
    <property type="entry name" value="EXPRESSED PROTEIN"/>
    <property type="match status" value="1"/>
</dbReference>
<feature type="compositionally biased region" description="Polar residues" evidence="1">
    <location>
        <begin position="178"/>
        <end position="198"/>
    </location>
</feature>
<organism evidence="2 3">
    <name type="scientific">Apostasia shenzhenica</name>
    <dbReference type="NCBI Taxonomy" id="1088818"/>
    <lineage>
        <taxon>Eukaryota</taxon>
        <taxon>Viridiplantae</taxon>
        <taxon>Streptophyta</taxon>
        <taxon>Embryophyta</taxon>
        <taxon>Tracheophyta</taxon>
        <taxon>Spermatophyta</taxon>
        <taxon>Magnoliopsida</taxon>
        <taxon>Liliopsida</taxon>
        <taxon>Asparagales</taxon>
        <taxon>Orchidaceae</taxon>
        <taxon>Apostasioideae</taxon>
        <taxon>Apostasia</taxon>
    </lineage>
</organism>
<protein>
    <submittedName>
        <fullName evidence="2">Uncharacterized protein</fullName>
    </submittedName>
</protein>
<proteinExistence type="predicted"/>
<keyword evidence="3" id="KW-1185">Reference proteome</keyword>
<dbReference type="OrthoDB" id="688025at2759"/>
<dbReference type="AlphaFoldDB" id="A0A2I0AL95"/>
<accession>A0A2I0AL95</accession>
<dbReference type="EMBL" id="KZ451973">
    <property type="protein sequence ID" value="PKA56338.1"/>
    <property type="molecule type" value="Genomic_DNA"/>
</dbReference>
<name>A0A2I0AL95_9ASPA</name>
<dbReference type="PANTHER" id="PTHR35486:SF1">
    <property type="entry name" value="OS02G0689500 PROTEIN"/>
    <property type="match status" value="1"/>
</dbReference>
<evidence type="ECO:0000313" key="3">
    <source>
        <dbReference type="Proteomes" id="UP000236161"/>
    </source>
</evidence>
<evidence type="ECO:0000313" key="2">
    <source>
        <dbReference type="EMBL" id="PKA56338.1"/>
    </source>
</evidence>
<evidence type="ECO:0000256" key="1">
    <source>
        <dbReference type="SAM" id="MobiDB-lite"/>
    </source>
</evidence>